<feature type="disulfide bond" evidence="6">
    <location>
        <begin position="92"/>
        <end position="98"/>
    </location>
</feature>
<dbReference type="InterPro" id="IPR036383">
    <property type="entry name" value="TSP1_rpt_sf"/>
</dbReference>
<sequence>MEFVHLLLYLGVLFTFINTNNSNSDVSKTKSSSLSLSSAAAATAFFEENKEFEDDEIQRRGGKSPLGWSAWSDFSTCSRTCDGGVAFQLRRCHSPQGCKGESVRYKICNMQACPDQQDFRAQQCAAYNDVPYDGALFNWTPHYDYSEPCALTCRGRPEHLRDEKKSEEHDSLDEESEEASVIVQLSNRVQDGTRCRPGSLDICIQGKCQRVGCDLKIGSTKKIDSCGVCGGDGSTCSEPLYHWEIAPMSLCSVTCGGGYKMSLPMCKNRLTNAGVEESLCNHASRPEPTVVQCNTHACPPKWISDEWGPCNKTCGGGIKERIVVCAEESNGARHRVPDEACRGIRPKTQESCNTHDCPKWVTSDWSGCSSSCGTGMQIRSVECVDLNDMHNTQCDPATRPNSMQSCSVGIPCIDDIMIAATSTTTEFYQELPSSDRSNINDDDTRDSIDKNFDDLTAEEEEESEERDIETNRQRLSSMNNGDDETEEDDEDDNDRMQADDPTERNSQQPFGYQYRMPRAERLIDPHKPNEPTFVPGDWGPCSVTCGDGLRRRRYECKIFLEFSKVIATIDDSKCHGIRPADDYERCFAPEPCSLGYGAGVYDDNYRSRDRVNNDQIKVQAAVPGKSYSWRDEGYTACSASCLGGVEELIINCVRDDTGKVVSPYLCSPETKPENRIRTCNDIPCPPRWNYSDYSPCTKSCGIGIKTREINCIHEVTRGGENTMIVPNSMCPQPPPSDRQYCNVLDCPARWEVGEWSRCSKACGGGYKNRTVVCKQTMAQDHKVGRLDSMCPGLKPPDKKLCNTKPCPPEDDRPIISANDGGKYIQHDASQKKISLKVGGAAQVFYGVQVKIKCPVKKYNRTKIKWSKDHNYLPKSRKYKVSKKGALRILDVTFKDGGVYTCHAGLSGADIQLTIKPKPGEFPSSEESERGRDSSGRFKYSDSPQTTVHGRNSSHQRTRQRNRTRNKHVNDNPANGDGRLTKTGEEEEPLQSHSQLTRIDSSSLAPSTSSGNRNLPLLPHFEHLLASLQFLLPLQAFRSSKGHQMLHHKLLKYAIDPGERGAEQEDDPHAVRHVEKSITDSLDFEFYVGPWSACSQTCGINDSGYRLRSVHCMVRVKNTTKNVDNILCEDAGLKSPETIEKCGNIPCPQWITTEWTPCRSSKCFAWHTALQKRNVSCSYDNETVSDKCDENEKPTTKQECYNELCKGVWRVEQWSECNAPCNGKGTRYRTLQCVWYGTRKPAGNACNNQPRPAVMKSCSGAPCVVDPNECKDISKYCNNVKTMGLCRLHRFQQTCCSTCKFNIYNKKK</sequence>
<keyword evidence="5 6" id="KW-1015">Disulfide bond</keyword>
<dbReference type="GO" id="GO:0006508">
    <property type="term" value="P:proteolysis"/>
    <property type="evidence" value="ECO:0007669"/>
    <property type="project" value="TreeGrafter"/>
</dbReference>
<dbReference type="SUPFAM" id="SSF48726">
    <property type="entry name" value="Immunoglobulin"/>
    <property type="match status" value="1"/>
</dbReference>
<dbReference type="InterPro" id="IPR000884">
    <property type="entry name" value="TSP1_rpt"/>
</dbReference>
<feature type="compositionally biased region" description="Polar residues" evidence="7">
    <location>
        <begin position="941"/>
        <end position="950"/>
    </location>
</feature>
<feature type="signal peptide" evidence="8">
    <location>
        <begin position="1"/>
        <end position="22"/>
    </location>
</feature>
<dbReference type="OrthoDB" id="5948003at2759"/>
<feature type="compositionally biased region" description="Acidic residues" evidence="7">
    <location>
        <begin position="481"/>
        <end position="493"/>
    </location>
</feature>
<dbReference type="Pfam" id="PF07679">
    <property type="entry name" value="I-set"/>
    <property type="match status" value="1"/>
</dbReference>
<dbReference type="PROSITE" id="PS50900">
    <property type="entry name" value="PLAC"/>
    <property type="match status" value="1"/>
</dbReference>
<dbReference type="InterPro" id="IPR050439">
    <property type="entry name" value="ADAMTS_ADAMTS-like"/>
</dbReference>
<dbReference type="GO" id="GO:0030198">
    <property type="term" value="P:extracellular matrix organization"/>
    <property type="evidence" value="ECO:0007669"/>
    <property type="project" value="InterPro"/>
</dbReference>
<dbReference type="GO" id="GO:0005576">
    <property type="term" value="C:extracellular region"/>
    <property type="evidence" value="ECO:0007669"/>
    <property type="project" value="UniProtKB-SubCell"/>
</dbReference>
<evidence type="ECO:0000256" key="5">
    <source>
        <dbReference type="ARBA" id="ARBA00023157"/>
    </source>
</evidence>
<dbReference type="InterPro" id="IPR007110">
    <property type="entry name" value="Ig-like_dom"/>
</dbReference>
<evidence type="ECO:0000256" key="1">
    <source>
        <dbReference type="ARBA" id="ARBA00004613"/>
    </source>
</evidence>
<evidence type="ECO:0000256" key="7">
    <source>
        <dbReference type="SAM" id="MobiDB-lite"/>
    </source>
</evidence>
<gene>
    <name evidence="11" type="ORF">PVAND_005325</name>
</gene>
<evidence type="ECO:0000259" key="9">
    <source>
        <dbReference type="PROSITE" id="PS50835"/>
    </source>
</evidence>
<evidence type="ECO:0000256" key="4">
    <source>
        <dbReference type="ARBA" id="ARBA00022737"/>
    </source>
</evidence>
<dbReference type="Gene3D" id="2.20.100.10">
    <property type="entry name" value="Thrombospondin type-1 (TSP1) repeat"/>
    <property type="match status" value="10"/>
</dbReference>
<keyword evidence="4" id="KW-0677">Repeat</keyword>
<dbReference type="PANTHER" id="PTHR13723">
    <property type="entry name" value="ADAMTS A DISINTEGRIN AND METALLOPROTEASE WITH THROMBOSPONDIN MOTIFS PROTEASE"/>
    <property type="match status" value="1"/>
</dbReference>
<dbReference type="GO" id="GO:0004222">
    <property type="term" value="F:metalloendopeptidase activity"/>
    <property type="evidence" value="ECO:0007669"/>
    <property type="project" value="TreeGrafter"/>
</dbReference>
<feature type="domain" description="Ig-like" evidence="9">
    <location>
        <begin position="813"/>
        <end position="915"/>
    </location>
</feature>
<evidence type="ECO:0000313" key="12">
    <source>
        <dbReference type="Proteomes" id="UP001107558"/>
    </source>
</evidence>
<dbReference type="InterPro" id="IPR045371">
    <property type="entry name" value="ADAMTS_CR_3"/>
</dbReference>
<comment type="caution">
    <text evidence="11">The sequence shown here is derived from an EMBL/GenBank/DDBJ whole genome shotgun (WGS) entry which is preliminary data.</text>
</comment>
<dbReference type="GO" id="GO:0031012">
    <property type="term" value="C:extracellular matrix"/>
    <property type="evidence" value="ECO:0007669"/>
    <property type="project" value="TreeGrafter"/>
</dbReference>
<evidence type="ECO:0000256" key="2">
    <source>
        <dbReference type="ARBA" id="ARBA00022525"/>
    </source>
</evidence>
<evidence type="ECO:0000259" key="10">
    <source>
        <dbReference type="PROSITE" id="PS50900"/>
    </source>
</evidence>
<keyword evidence="3 8" id="KW-0732">Signal</keyword>
<evidence type="ECO:0000256" key="3">
    <source>
        <dbReference type="ARBA" id="ARBA00022729"/>
    </source>
</evidence>
<proteinExistence type="predicted"/>
<evidence type="ECO:0000313" key="11">
    <source>
        <dbReference type="EMBL" id="KAG5675418.1"/>
    </source>
</evidence>
<dbReference type="Pfam" id="PF08686">
    <property type="entry name" value="PLAC"/>
    <property type="match status" value="1"/>
</dbReference>
<feature type="compositionally biased region" description="Basic residues" evidence="7">
    <location>
        <begin position="951"/>
        <end position="966"/>
    </location>
</feature>
<dbReference type="SMART" id="SM00409">
    <property type="entry name" value="IG"/>
    <property type="match status" value="1"/>
</dbReference>
<evidence type="ECO:0000256" key="6">
    <source>
        <dbReference type="PIRSR" id="PIRSR613273-3"/>
    </source>
</evidence>
<feature type="disulfide bond" evidence="6">
    <location>
        <begin position="77"/>
        <end position="108"/>
    </location>
</feature>
<feature type="compositionally biased region" description="Basic and acidic residues" evidence="7">
    <location>
        <begin position="494"/>
        <end position="503"/>
    </location>
</feature>
<dbReference type="PROSITE" id="PS50835">
    <property type="entry name" value="IG_LIKE"/>
    <property type="match status" value="1"/>
</dbReference>
<feature type="compositionally biased region" description="Acidic residues" evidence="7">
    <location>
        <begin position="455"/>
        <end position="467"/>
    </location>
</feature>
<feature type="disulfide bond" evidence="6">
    <location>
        <begin position="81"/>
        <end position="113"/>
    </location>
</feature>
<protein>
    <recommendedName>
        <fullName evidence="13">ADAMTS-like protein</fullName>
    </recommendedName>
</protein>
<dbReference type="EMBL" id="JADBJN010000002">
    <property type="protein sequence ID" value="KAG5675418.1"/>
    <property type="molecule type" value="Genomic_DNA"/>
</dbReference>
<dbReference type="InterPro" id="IPR013783">
    <property type="entry name" value="Ig-like_fold"/>
</dbReference>
<feature type="region of interest" description="Disordered" evidence="7">
    <location>
        <begin position="913"/>
        <end position="1010"/>
    </location>
</feature>
<feature type="compositionally biased region" description="Basic and acidic residues" evidence="7">
    <location>
        <begin position="926"/>
        <end position="939"/>
    </location>
</feature>
<keyword evidence="12" id="KW-1185">Reference proteome</keyword>
<dbReference type="Proteomes" id="UP001107558">
    <property type="component" value="Chromosome 2"/>
</dbReference>
<feature type="chain" id="PRO_5039887577" description="ADAMTS-like protein" evidence="8">
    <location>
        <begin position="23"/>
        <end position="1307"/>
    </location>
</feature>
<dbReference type="SUPFAM" id="SSF82895">
    <property type="entry name" value="TSP-1 type 1 repeat"/>
    <property type="match status" value="9"/>
</dbReference>
<accession>A0A9J6C085</accession>
<dbReference type="InterPro" id="IPR010909">
    <property type="entry name" value="PLAC"/>
</dbReference>
<feature type="region of interest" description="Disordered" evidence="7">
    <location>
        <begin position="429"/>
        <end position="512"/>
    </location>
</feature>
<name>A0A9J6C085_POLVA</name>
<dbReference type="Pfam" id="PF19236">
    <property type="entry name" value="ADAMTS_CR_3"/>
    <property type="match status" value="1"/>
</dbReference>
<dbReference type="Pfam" id="PF00090">
    <property type="entry name" value="TSP_1"/>
    <property type="match status" value="1"/>
</dbReference>
<dbReference type="InterPro" id="IPR013098">
    <property type="entry name" value="Ig_I-set"/>
</dbReference>
<reference evidence="11" key="1">
    <citation type="submission" date="2021-03" db="EMBL/GenBank/DDBJ databases">
        <title>Chromosome level genome of the anhydrobiotic midge Polypedilum vanderplanki.</title>
        <authorList>
            <person name="Yoshida Y."/>
            <person name="Kikawada T."/>
            <person name="Gusev O."/>
        </authorList>
    </citation>
    <scope>NUCLEOTIDE SEQUENCE</scope>
    <source>
        <strain evidence="11">NIAS01</strain>
        <tissue evidence="11">Whole body or cell culture</tissue>
    </source>
</reference>
<dbReference type="SMART" id="SM00209">
    <property type="entry name" value="TSP1"/>
    <property type="match status" value="11"/>
</dbReference>
<dbReference type="InterPro" id="IPR036179">
    <property type="entry name" value="Ig-like_dom_sf"/>
</dbReference>
<dbReference type="PANTHER" id="PTHR13723:SF313">
    <property type="entry name" value="PEPTIDASE M12B DOMAIN-CONTAINING PROTEIN"/>
    <property type="match status" value="1"/>
</dbReference>
<evidence type="ECO:0000256" key="8">
    <source>
        <dbReference type="SAM" id="SignalP"/>
    </source>
</evidence>
<dbReference type="PRINTS" id="PR01857">
    <property type="entry name" value="ADAMTSFAMILY"/>
</dbReference>
<dbReference type="Gene3D" id="2.60.40.10">
    <property type="entry name" value="Immunoglobulins"/>
    <property type="match status" value="1"/>
</dbReference>
<dbReference type="InterPro" id="IPR013273">
    <property type="entry name" value="ADAMTS/ADAMTS-like"/>
</dbReference>
<keyword evidence="2" id="KW-0964">Secreted</keyword>
<organism evidence="11 12">
    <name type="scientific">Polypedilum vanderplanki</name>
    <name type="common">Sleeping chironomid midge</name>
    <dbReference type="NCBI Taxonomy" id="319348"/>
    <lineage>
        <taxon>Eukaryota</taxon>
        <taxon>Metazoa</taxon>
        <taxon>Ecdysozoa</taxon>
        <taxon>Arthropoda</taxon>
        <taxon>Hexapoda</taxon>
        <taxon>Insecta</taxon>
        <taxon>Pterygota</taxon>
        <taxon>Neoptera</taxon>
        <taxon>Endopterygota</taxon>
        <taxon>Diptera</taxon>
        <taxon>Nematocera</taxon>
        <taxon>Chironomoidea</taxon>
        <taxon>Chironomidae</taxon>
        <taxon>Chironominae</taxon>
        <taxon>Polypedilum</taxon>
        <taxon>Polypedilum</taxon>
    </lineage>
</organism>
<comment type="subcellular location">
    <subcellularLocation>
        <location evidence="1">Secreted</location>
    </subcellularLocation>
</comment>
<dbReference type="FunFam" id="2.20.100.10:FF:000009">
    <property type="entry name" value="ADAMTS-like protein 3 isoform A"/>
    <property type="match status" value="1"/>
</dbReference>
<dbReference type="Pfam" id="PF19030">
    <property type="entry name" value="TSP1_ADAMTS"/>
    <property type="match status" value="9"/>
</dbReference>
<dbReference type="PROSITE" id="PS50092">
    <property type="entry name" value="TSP1"/>
    <property type="match status" value="8"/>
</dbReference>
<feature type="domain" description="PLAC" evidence="10">
    <location>
        <begin position="1265"/>
        <end position="1302"/>
    </location>
</feature>
<dbReference type="InterPro" id="IPR003599">
    <property type="entry name" value="Ig_sub"/>
</dbReference>
<feature type="compositionally biased region" description="Polar residues" evidence="7">
    <location>
        <begin position="990"/>
        <end position="1010"/>
    </location>
</feature>
<evidence type="ECO:0008006" key="13">
    <source>
        <dbReference type="Google" id="ProtNLM"/>
    </source>
</evidence>